<keyword evidence="4" id="KW-1185">Reference proteome</keyword>
<dbReference type="InterPro" id="IPR035965">
    <property type="entry name" value="PAS-like_dom_sf"/>
</dbReference>
<dbReference type="CDD" id="cd14809">
    <property type="entry name" value="bZIP_AUREO-like"/>
    <property type="match status" value="1"/>
</dbReference>
<sequence length="726" mass="80126">MNNNHLPSRNHQSSANDAGLSMQGGMNAANQAQALAVNNQHMSSQLLNLMTNTNQAQLYQTASLMPDSNAFLRMLGANSLMMANGAQPTSLVASGNTADFDSNPTSHQGDVLTTEKVQQNRDRNREHARSTRLRKKAYVQKLKELVEGLHAERIEEVRQRRVAIQHMAEVQNVRRNVVRDFLRFLSKYETDERKWKTLAEDNFCLKQPVTPYRSFRRCEIEKECRCSRGVQAMICEAASLSVMIENIGSRSSRWMQIKRDEFLLLEHSKRGNKKMPRCVAPQDGKLQHAVSSLSSNSGFSNNTSSGEDTAAMKKAPQQSIENTRDSVQHAKKVSSSSGSSNDSRLKRPPSNDFHDYHARPLPDPKLGDSEESSPAAEDSPEESNETSSGKRTSTDSSSGDDSQAAIAASRPTKRRRHGENADETRSEGLLPPNIAKKGGIPHNIRPVALEDNGRPMLRPPNFSDTRAPQVFPLSSNQISSSNGSGAAPVIISNDAESSSGSSENNLAQIRASFHVNEDFMILVDNVLMCPFVFRSQDAVLCGALADCLMPGMLRASFSSRNKLLSIEIVYDAMGFMQQLERASGNEGSAQIIPGSLEMALAPTHLEARVITLAEPPFKIVNVNEAWTRITGYTQMEVEGKEYISLLEGEGTVQEAKIRPGKPNHLLEEVAMGRPACSTNIHYSKDGRDFIEFVCSYPLTNSYDQITHILHVSKELPTLEKSLSKLS</sequence>
<dbReference type="Proteomes" id="UP000198406">
    <property type="component" value="Unassembled WGS sequence"/>
</dbReference>
<evidence type="ECO:0000259" key="2">
    <source>
        <dbReference type="Pfam" id="PF13426"/>
    </source>
</evidence>
<feature type="compositionally biased region" description="Basic and acidic residues" evidence="1">
    <location>
        <begin position="352"/>
        <end position="368"/>
    </location>
</feature>
<feature type="domain" description="PAS" evidence="2">
    <location>
        <begin position="615"/>
        <end position="710"/>
    </location>
</feature>
<evidence type="ECO:0000313" key="4">
    <source>
        <dbReference type="Proteomes" id="UP000198406"/>
    </source>
</evidence>
<reference evidence="3 4" key="1">
    <citation type="journal article" date="2015" name="Plant Cell">
        <title>Oil accumulation by the oleaginous diatom Fistulifera solaris as revealed by the genome and transcriptome.</title>
        <authorList>
            <person name="Tanaka T."/>
            <person name="Maeda Y."/>
            <person name="Veluchamy A."/>
            <person name="Tanaka M."/>
            <person name="Abida H."/>
            <person name="Marechal E."/>
            <person name="Bowler C."/>
            <person name="Muto M."/>
            <person name="Sunaga Y."/>
            <person name="Tanaka M."/>
            <person name="Yoshino T."/>
            <person name="Taniguchi T."/>
            <person name="Fukuda Y."/>
            <person name="Nemoto M."/>
            <person name="Matsumoto M."/>
            <person name="Wong P.S."/>
            <person name="Aburatani S."/>
            <person name="Fujibuchi W."/>
        </authorList>
    </citation>
    <scope>NUCLEOTIDE SEQUENCE [LARGE SCALE GENOMIC DNA]</scope>
    <source>
        <strain evidence="3 4">JPCC DA0580</strain>
    </source>
</reference>
<feature type="compositionally biased region" description="Low complexity" evidence="1">
    <location>
        <begin position="291"/>
        <end position="305"/>
    </location>
</feature>
<dbReference type="AlphaFoldDB" id="A0A1Z5JI05"/>
<dbReference type="InParanoid" id="A0A1Z5JI05"/>
<dbReference type="InterPro" id="IPR000014">
    <property type="entry name" value="PAS"/>
</dbReference>
<name>A0A1Z5JI05_FISSO</name>
<proteinExistence type="predicted"/>
<protein>
    <recommendedName>
        <fullName evidence="2">PAS domain-containing protein</fullName>
    </recommendedName>
</protein>
<dbReference type="OrthoDB" id="200280at2759"/>
<organism evidence="3 4">
    <name type="scientific">Fistulifera solaris</name>
    <name type="common">Oleaginous diatom</name>
    <dbReference type="NCBI Taxonomy" id="1519565"/>
    <lineage>
        <taxon>Eukaryota</taxon>
        <taxon>Sar</taxon>
        <taxon>Stramenopiles</taxon>
        <taxon>Ochrophyta</taxon>
        <taxon>Bacillariophyta</taxon>
        <taxon>Bacillariophyceae</taxon>
        <taxon>Bacillariophycidae</taxon>
        <taxon>Naviculales</taxon>
        <taxon>Naviculaceae</taxon>
        <taxon>Fistulifera</taxon>
    </lineage>
</organism>
<feature type="compositionally biased region" description="Polar residues" evidence="1">
    <location>
        <begin position="1"/>
        <end position="16"/>
    </location>
</feature>
<evidence type="ECO:0000256" key="1">
    <source>
        <dbReference type="SAM" id="MobiDB-lite"/>
    </source>
</evidence>
<dbReference type="SUPFAM" id="SSF55785">
    <property type="entry name" value="PYP-like sensor domain (PAS domain)"/>
    <property type="match status" value="1"/>
</dbReference>
<evidence type="ECO:0000313" key="3">
    <source>
        <dbReference type="EMBL" id="GAX13640.1"/>
    </source>
</evidence>
<dbReference type="Pfam" id="PF13426">
    <property type="entry name" value="PAS_9"/>
    <property type="match status" value="1"/>
</dbReference>
<gene>
    <name evidence="3" type="ORF">FisN_14Lh349</name>
</gene>
<feature type="region of interest" description="Disordered" evidence="1">
    <location>
        <begin position="1"/>
        <end position="23"/>
    </location>
</feature>
<feature type="region of interest" description="Disordered" evidence="1">
    <location>
        <begin position="475"/>
        <end position="502"/>
    </location>
</feature>
<feature type="compositionally biased region" description="Low complexity" evidence="1">
    <location>
        <begin position="492"/>
        <end position="502"/>
    </location>
</feature>
<accession>A0A1Z5JI05</accession>
<comment type="caution">
    <text evidence="3">The sequence shown here is derived from an EMBL/GenBank/DDBJ whole genome shotgun (WGS) entry which is preliminary data.</text>
</comment>
<dbReference type="EMBL" id="BDSP01000071">
    <property type="protein sequence ID" value="GAX13640.1"/>
    <property type="molecule type" value="Genomic_DNA"/>
</dbReference>
<feature type="compositionally biased region" description="Low complexity" evidence="1">
    <location>
        <begin position="475"/>
        <end position="485"/>
    </location>
</feature>
<feature type="compositionally biased region" description="Low complexity" evidence="1">
    <location>
        <begin position="386"/>
        <end position="402"/>
    </location>
</feature>
<feature type="region of interest" description="Disordered" evidence="1">
    <location>
        <begin position="274"/>
        <end position="459"/>
    </location>
</feature>
<dbReference type="Gene3D" id="3.30.450.20">
    <property type="entry name" value="PAS domain"/>
    <property type="match status" value="1"/>
</dbReference>